<dbReference type="EC" id="1.7.-.-" evidence="2"/>
<accession>A0A1C6K443</accession>
<dbReference type="EMBL" id="FMHG01000003">
    <property type="protein sequence ID" value="SCJ89102.1"/>
    <property type="molecule type" value="Genomic_DNA"/>
</dbReference>
<dbReference type="AlphaFoldDB" id="A0A1C6K443"/>
<sequence length="215" mass="23490">MQTLLYITASHRPDDVSVSRRIAGAFVQMVQGACPGLCVQQLHLDGAKLPYTSPAILQNWGRIGSGDALSDLAPADRENIRQMERLTAQFAAADRYVFAVPHYNQLVPYELVQYFTAVVRAETTMHFNETGCHGLLRGKKALAVYASGGPMAVDGQAVTLGDQWLRMVLAANGVTDTRVVVAENADFVGYGAGQDRLVAKKIEQCRAELEDFCRD</sequence>
<gene>
    <name evidence="2" type="primary">azoR2</name>
    <name evidence="2" type="ORF">SAMEA3545359_02585</name>
</gene>
<organism evidence="2">
    <name type="scientific">uncultured Anaerotruncus sp</name>
    <dbReference type="NCBI Taxonomy" id="905011"/>
    <lineage>
        <taxon>Bacteria</taxon>
        <taxon>Bacillati</taxon>
        <taxon>Bacillota</taxon>
        <taxon>Clostridia</taxon>
        <taxon>Eubacteriales</taxon>
        <taxon>Oscillospiraceae</taxon>
        <taxon>Anaerotruncus</taxon>
        <taxon>environmental samples</taxon>
    </lineage>
</organism>
<protein>
    <submittedName>
        <fullName evidence="2">FMN-dependent NADH-azoreductase 2</fullName>
        <ecNumber evidence="2">1.7.-.-</ecNumber>
    </submittedName>
</protein>
<evidence type="ECO:0000259" key="1">
    <source>
        <dbReference type="Pfam" id="PF02525"/>
    </source>
</evidence>
<dbReference type="PANTHER" id="PTHR43741">
    <property type="entry name" value="FMN-DEPENDENT NADH-AZOREDUCTASE 1"/>
    <property type="match status" value="1"/>
</dbReference>
<evidence type="ECO:0000313" key="2">
    <source>
        <dbReference type="EMBL" id="SCJ89102.1"/>
    </source>
</evidence>
<keyword evidence="2" id="KW-0560">Oxidoreductase</keyword>
<dbReference type="Gene3D" id="3.40.50.360">
    <property type="match status" value="1"/>
</dbReference>
<dbReference type="GO" id="GO:0016491">
    <property type="term" value="F:oxidoreductase activity"/>
    <property type="evidence" value="ECO:0007669"/>
    <property type="project" value="UniProtKB-KW"/>
</dbReference>
<feature type="domain" description="Flavodoxin-like fold" evidence="1">
    <location>
        <begin position="3"/>
        <end position="201"/>
    </location>
</feature>
<dbReference type="SUPFAM" id="SSF52218">
    <property type="entry name" value="Flavoproteins"/>
    <property type="match status" value="1"/>
</dbReference>
<dbReference type="InterPro" id="IPR050104">
    <property type="entry name" value="FMN-dep_NADH:Q_OxRdtase_AzoR1"/>
</dbReference>
<dbReference type="Pfam" id="PF02525">
    <property type="entry name" value="Flavodoxin_2"/>
    <property type="match status" value="1"/>
</dbReference>
<dbReference type="PANTHER" id="PTHR43741:SF4">
    <property type="entry name" value="FMN-DEPENDENT NADH:QUINONE OXIDOREDUCTASE"/>
    <property type="match status" value="1"/>
</dbReference>
<proteinExistence type="predicted"/>
<dbReference type="InterPro" id="IPR003680">
    <property type="entry name" value="Flavodoxin_fold"/>
</dbReference>
<reference evidence="2" key="1">
    <citation type="submission" date="2015-09" db="EMBL/GenBank/DDBJ databases">
        <authorList>
            <consortium name="Pathogen Informatics"/>
        </authorList>
    </citation>
    <scope>NUCLEOTIDE SEQUENCE</scope>
    <source>
        <strain evidence="2">2789STDY5834896</strain>
    </source>
</reference>
<name>A0A1C6K443_9FIRM</name>
<dbReference type="InterPro" id="IPR029039">
    <property type="entry name" value="Flavoprotein-like_sf"/>
</dbReference>